<dbReference type="InterPro" id="IPR008928">
    <property type="entry name" value="6-hairpin_glycosidase_sf"/>
</dbReference>
<dbReference type="OrthoDB" id="200349at2759"/>
<dbReference type="InterPro" id="IPR011013">
    <property type="entry name" value="Gal_mutarotase_sf_dom"/>
</dbReference>
<keyword evidence="6" id="KW-0812">Transmembrane</keyword>
<dbReference type="GO" id="GO:0030246">
    <property type="term" value="F:carbohydrate binding"/>
    <property type="evidence" value="ECO:0007669"/>
    <property type="project" value="InterPro"/>
</dbReference>
<dbReference type="GO" id="GO:0004555">
    <property type="term" value="F:alpha,alpha-trehalase activity"/>
    <property type="evidence" value="ECO:0007669"/>
    <property type="project" value="UniProtKB-EC"/>
</dbReference>
<protein>
    <recommendedName>
        <fullName evidence="3">alpha,alpha-trehalase</fullName>
        <ecNumber evidence="3">3.2.1.28</ecNumber>
    </recommendedName>
</protein>
<dbReference type="SUPFAM" id="SSF48208">
    <property type="entry name" value="Six-hairpin glycosidases"/>
    <property type="match status" value="1"/>
</dbReference>
<gene>
    <name evidence="9" type="ORF">I9W82_005060</name>
</gene>
<comment type="catalytic activity">
    <reaction evidence="1">
        <text>alpha,alpha-trehalose + H2O = alpha-D-glucose + beta-D-glucose</text>
        <dbReference type="Rhea" id="RHEA:32675"/>
        <dbReference type="ChEBI" id="CHEBI:15377"/>
        <dbReference type="ChEBI" id="CHEBI:15903"/>
        <dbReference type="ChEBI" id="CHEBI:16551"/>
        <dbReference type="ChEBI" id="CHEBI:17925"/>
        <dbReference type="EC" id="3.2.1.28"/>
    </reaction>
</comment>
<evidence type="ECO:0000256" key="1">
    <source>
        <dbReference type="ARBA" id="ARBA00001576"/>
    </source>
</evidence>
<dbReference type="SUPFAM" id="SSF49785">
    <property type="entry name" value="Galactose-binding domain-like"/>
    <property type="match status" value="1"/>
</dbReference>
<dbReference type="Proteomes" id="UP000669133">
    <property type="component" value="Unassembled WGS sequence"/>
</dbReference>
<dbReference type="InterPro" id="IPR005196">
    <property type="entry name" value="Glyco_hydro_65_N"/>
</dbReference>
<organism evidence="9 10">
    <name type="scientific">Candida metapsilosis</name>
    <dbReference type="NCBI Taxonomy" id="273372"/>
    <lineage>
        <taxon>Eukaryota</taxon>
        <taxon>Fungi</taxon>
        <taxon>Dikarya</taxon>
        <taxon>Ascomycota</taxon>
        <taxon>Saccharomycotina</taxon>
        <taxon>Pichiomycetes</taxon>
        <taxon>Debaryomycetaceae</taxon>
        <taxon>Candida/Lodderomyces clade</taxon>
        <taxon>Candida</taxon>
    </lineage>
</organism>
<dbReference type="PANTHER" id="PTHR11051:SF8">
    <property type="entry name" value="PROTEIN-GLUCOSYLGALACTOSYLHYDROXYLYSINE GLUCOSIDASE"/>
    <property type="match status" value="1"/>
</dbReference>
<dbReference type="GO" id="GO:0005993">
    <property type="term" value="P:trehalose catabolic process"/>
    <property type="evidence" value="ECO:0007669"/>
    <property type="project" value="TreeGrafter"/>
</dbReference>
<keyword evidence="10" id="KW-1185">Reference proteome</keyword>
<dbReference type="RefSeq" id="XP_067546542.1">
    <property type="nucleotide sequence ID" value="XM_067694198.1"/>
</dbReference>
<evidence type="ECO:0000259" key="7">
    <source>
        <dbReference type="Pfam" id="PF03632"/>
    </source>
</evidence>
<keyword evidence="4" id="KW-0378">Hydrolase</keyword>
<evidence type="ECO:0000313" key="10">
    <source>
        <dbReference type="Proteomes" id="UP000669133"/>
    </source>
</evidence>
<keyword evidence="6" id="KW-0472">Membrane</keyword>
<evidence type="ECO:0000256" key="2">
    <source>
        <dbReference type="ARBA" id="ARBA00006768"/>
    </source>
</evidence>
<evidence type="ECO:0000256" key="3">
    <source>
        <dbReference type="ARBA" id="ARBA00012757"/>
    </source>
</evidence>
<dbReference type="InterPro" id="IPR037018">
    <property type="entry name" value="GH65_N"/>
</dbReference>
<evidence type="ECO:0000313" key="9">
    <source>
        <dbReference type="EMBL" id="KAG5417426.1"/>
    </source>
</evidence>
<dbReference type="GO" id="GO:0009277">
    <property type="term" value="C:fungal-type cell wall"/>
    <property type="evidence" value="ECO:0007669"/>
    <property type="project" value="TreeGrafter"/>
</dbReference>
<feature type="domain" description="Glycoside hydrolase family 65 central catalytic" evidence="7">
    <location>
        <begin position="435"/>
        <end position="653"/>
    </location>
</feature>
<sequence length="1073" mass="120172">MDLENNVIHIEDSSKTKKVGNSLKRNRIYIISMTIVANIILFYSLHLLNARYSEAFPFVVPRLEEEPTLQKSDSNLTDFVNSFANKEIFSQVQFSEHAFYDREDNVVGTIEFPKYNQYQKQPYVANGYIGSRIPNLGQGFTFDQLTDSPDSKEDDLYNGWPLFDKRFSGAFITGFYDLQENTTGNNFPELLKNGYESVISAVPQWTTLKLSIQKGDKNYTLDPSSPDGVGQITNYVQNMSLSNGIVTTQFTWLDLLDIKYTVLAHRSEINLGLVKVDIQNKGNDTVEIDVIDELDFDTAQRCQLNSVGHDNSGIYVSFSPENLDYISGAIYSTLHLDGILRRSNNKLTKQTSSIQLKGQDSTEFGKTVGIVSSDLDPKKFENARDTLQFAKQVSQKFEHFDLIIKTHLQAWTQAIGKVPKISFPNDPLLDLGSRASVYHLLANTRSDAQGLTGALGVAGLSSDSYGGMVFWDTDFWMFRAILSLNPNHAKSIVNYRVHTHEQALKNTPQGYEGAAYPWTSGRFGNCTATGPCLNYEYHINSAIAMAAWELYLSGAVDDEYLKSTVYPLVNDAAKFYAGYVTTYNETIDKYVTNNLTDPDEYANHVDNGAYTNAGIALLMNWINDIGSILDVKMPDNYKEISQKMYLPTADNSQNITLEYSGMNSSVGIKQADVVLLTYPLQNSLVDEEQAYTNMEFYSGKQVSYGPAMTFSIFSIVAANLASSGCASQSYLHKAMQPYFRGPFAQFSEQNNDDYKTNGGTHPAFPFLTGHGGFVQAVIQGLTGLRHSYTIENGKISRSLFLDPVSVPCLGDGVQYSGIHYDNHTISMNITDSTLVVKNEGKTSNKANDYISITIADRNPVHGTYKLKDGEEKSFKLYQPSKNFEDSISECGLTTFYNITEGAPSDSSFSINDGDNSTRWQVKYNDTTGKILIDLHSVKNISSVIFNWADKPPKKVKLSKYRDTRFNTVTDFLAKVDFGNPVYKNYRFANPEEKLLNQSDVFEEVQSEDVSISAPFSSKEFEEVLVPLRHNTTSWDIKLQSRFLLLEVDGIHNTEPIEDDYGGAKIAEVSFFNT</sequence>
<comment type="similarity">
    <text evidence="2">Belongs to the glycosyl hydrolase 65 family.</text>
</comment>
<feature type="domain" description="Glycoside hydrolase family 65 N-terminal" evidence="8">
    <location>
        <begin position="116"/>
        <end position="374"/>
    </location>
</feature>
<dbReference type="FunFam" id="1.50.10.10:FF:000032">
    <property type="entry name" value="Vacuolar acid trehalase"/>
    <property type="match status" value="1"/>
</dbReference>
<dbReference type="AlphaFoldDB" id="A0A8H8DB67"/>
<evidence type="ECO:0000256" key="5">
    <source>
        <dbReference type="ARBA" id="ARBA00023180"/>
    </source>
</evidence>
<keyword evidence="5" id="KW-0325">Glycoprotein</keyword>
<accession>A0A8H8DB67</accession>
<dbReference type="InterPro" id="IPR005195">
    <property type="entry name" value="Glyco_hydro_65_M"/>
</dbReference>
<keyword evidence="6" id="KW-1133">Transmembrane helix</keyword>
<dbReference type="Gene3D" id="2.60.120.260">
    <property type="entry name" value="Galactose-binding domain-like"/>
    <property type="match status" value="1"/>
</dbReference>
<dbReference type="Gene3D" id="2.70.98.40">
    <property type="entry name" value="Glycoside hydrolase, family 65, N-terminal domain"/>
    <property type="match status" value="1"/>
</dbReference>
<dbReference type="Gene3D" id="1.50.10.10">
    <property type="match status" value="1"/>
</dbReference>
<evidence type="ECO:0000256" key="4">
    <source>
        <dbReference type="ARBA" id="ARBA00022801"/>
    </source>
</evidence>
<dbReference type="Pfam" id="PF03632">
    <property type="entry name" value="Glyco_hydro_65m"/>
    <property type="match status" value="1"/>
</dbReference>
<dbReference type="PANTHER" id="PTHR11051">
    <property type="entry name" value="GLYCOSYL HYDROLASE-RELATED"/>
    <property type="match status" value="1"/>
</dbReference>
<dbReference type="InterPro" id="IPR012341">
    <property type="entry name" value="6hp_glycosidase-like_sf"/>
</dbReference>
<evidence type="ECO:0000256" key="6">
    <source>
        <dbReference type="SAM" id="Phobius"/>
    </source>
</evidence>
<dbReference type="EMBL" id="JAEOAQ010000007">
    <property type="protein sequence ID" value="KAG5417426.1"/>
    <property type="molecule type" value="Genomic_DNA"/>
</dbReference>
<dbReference type="EC" id="3.2.1.28" evidence="3"/>
<name>A0A8H8DB67_9ASCO</name>
<proteinExistence type="inferred from homology"/>
<dbReference type="GeneID" id="93653689"/>
<evidence type="ECO:0000259" key="8">
    <source>
        <dbReference type="Pfam" id="PF03636"/>
    </source>
</evidence>
<dbReference type="InterPro" id="IPR008979">
    <property type="entry name" value="Galactose-bd-like_sf"/>
</dbReference>
<dbReference type="Pfam" id="PF03636">
    <property type="entry name" value="Glyco_hydro_65N"/>
    <property type="match status" value="1"/>
</dbReference>
<feature type="transmembrane region" description="Helical" evidence="6">
    <location>
        <begin position="28"/>
        <end position="48"/>
    </location>
</feature>
<dbReference type="SUPFAM" id="SSF74650">
    <property type="entry name" value="Galactose mutarotase-like"/>
    <property type="match status" value="1"/>
</dbReference>
<reference evidence="9 10" key="1">
    <citation type="submission" date="2020-12" db="EMBL/GenBank/DDBJ databases">
        <title>Effect of drift, selection, and recombination on the evolution of hybrid genomes in Candida yeast pathogens.</title>
        <authorList>
            <person name="Mixao V."/>
            <person name="Ksiezopolska E."/>
            <person name="Saus E."/>
            <person name="Boekhout T."/>
            <person name="Gacser A."/>
            <person name="Gabaldon T."/>
        </authorList>
    </citation>
    <scope>NUCLEOTIDE SEQUENCE [LARGE SCALE GENOMIC DNA]</scope>
    <source>
        <strain evidence="9 10">BP57</strain>
    </source>
</reference>
<comment type="caution">
    <text evidence="9">The sequence shown here is derived from an EMBL/GenBank/DDBJ whole genome shotgun (WGS) entry which is preliminary data.</text>
</comment>